<evidence type="ECO:0000313" key="2">
    <source>
        <dbReference type="Proteomes" id="UP000534186"/>
    </source>
</evidence>
<dbReference type="EMBL" id="JACCCV010000001">
    <property type="protein sequence ID" value="NYF51630.1"/>
    <property type="molecule type" value="Genomic_DNA"/>
</dbReference>
<protein>
    <submittedName>
        <fullName evidence="1">Uncharacterized protein</fullName>
    </submittedName>
</protein>
<gene>
    <name evidence="1" type="ORF">HDF12_001995</name>
</gene>
<reference evidence="1 2" key="1">
    <citation type="submission" date="2020-07" db="EMBL/GenBank/DDBJ databases">
        <title>Genomic Encyclopedia of Type Strains, Phase IV (KMG-V): Genome sequencing to study the core and pangenomes of soil and plant-associated prokaryotes.</title>
        <authorList>
            <person name="Whitman W."/>
        </authorList>
    </citation>
    <scope>NUCLEOTIDE SEQUENCE [LARGE SCALE GENOMIC DNA]</scope>
    <source>
        <strain evidence="1 2">M8UP30</strain>
    </source>
</reference>
<comment type="caution">
    <text evidence="1">The sequence shown here is derived from an EMBL/GenBank/DDBJ whole genome shotgun (WGS) entry which is preliminary data.</text>
</comment>
<evidence type="ECO:0000313" key="1">
    <source>
        <dbReference type="EMBL" id="NYF51630.1"/>
    </source>
</evidence>
<name>A0A7Y9T9R9_9BACT</name>
<sequence>MYNFVPREQIGDALIHLRGLFRALPLSSEEDVRAQEKREILTKNLLSNFSRTKEHPTLHAVLEVADAF</sequence>
<dbReference type="Proteomes" id="UP000534186">
    <property type="component" value="Unassembled WGS sequence"/>
</dbReference>
<dbReference type="AlphaFoldDB" id="A0A7Y9T9R9"/>
<organism evidence="1 2">
    <name type="scientific">Tunturiibacter lichenicola</name>
    <dbReference type="NCBI Taxonomy" id="2051959"/>
    <lineage>
        <taxon>Bacteria</taxon>
        <taxon>Pseudomonadati</taxon>
        <taxon>Acidobacteriota</taxon>
        <taxon>Terriglobia</taxon>
        <taxon>Terriglobales</taxon>
        <taxon>Acidobacteriaceae</taxon>
        <taxon>Tunturiibacter</taxon>
    </lineage>
</organism>
<accession>A0A7Y9T9R9</accession>
<proteinExistence type="predicted"/>